<evidence type="ECO:0000313" key="2">
    <source>
        <dbReference type="Proteomes" id="UP001437256"/>
    </source>
</evidence>
<keyword evidence="2" id="KW-1185">Reference proteome</keyword>
<name>A0ABR2ZJ44_9AGAR</name>
<comment type="caution">
    <text evidence="1">The sequence shown here is derived from an EMBL/GenBank/DDBJ whole genome shotgun (WGS) entry which is preliminary data.</text>
</comment>
<proteinExistence type="predicted"/>
<protein>
    <submittedName>
        <fullName evidence="1">Uncharacterized protein</fullName>
    </submittedName>
</protein>
<sequence>MPREDNQRNPVASDLILPLSLGWERHFADDSSFTDFVRDFALTHYELRYYGDAVPTRDYDDTLDFFEVPGTDYMPHRYLHTTHLTEAPNHITYGPLNPFSFFSYFDDLYVDSRILYSRSTDLPIRERRPFIKFQQSHDEMVRDGSFAGCTDMMDYIQTVEVYSGYSFIDAIPYAYVFFHNYEVGDPVKFGLLSGGSWFDCPTY</sequence>
<accession>A0ABR2ZJ44</accession>
<dbReference type="EMBL" id="JBBXMP010000138">
    <property type="protein sequence ID" value="KAL0061360.1"/>
    <property type="molecule type" value="Genomic_DNA"/>
</dbReference>
<reference evidence="1 2" key="1">
    <citation type="submission" date="2024-05" db="EMBL/GenBank/DDBJ databases">
        <title>A draft genome resource for the thread blight pathogen Marasmius tenuissimus strain MS-2.</title>
        <authorList>
            <person name="Yulfo-Soto G.E."/>
            <person name="Baruah I.K."/>
            <person name="Amoako-Attah I."/>
            <person name="Bukari Y."/>
            <person name="Meinhardt L.W."/>
            <person name="Bailey B.A."/>
            <person name="Cohen S.P."/>
        </authorList>
    </citation>
    <scope>NUCLEOTIDE SEQUENCE [LARGE SCALE GENOMIC DNA]</scope>
    <source>
        <strain evidence="1 2">MS-2</strain>
    </source>
</reference>
<dbReference type="Proteomes" id="UP001437256">
    <property type="component" value="Unassembled WGS sequence"/>
</dbReference>
<organism evidence="1 2">
    <name type="scientific">Marasmius tenuissimus</name>
    <dbReference type="NCBI Taxonomy" id="585030"/>
    <lineage>
        <taxon>Eukaryota</taxon>
        <taxon>Fungi</taxon>
        <taxon>Dikarya</taxon>
        <taxon>Basidiomycota</taxon>
        <taxon>Agaricomycotina</taxon>
        <taxon>Agaricomycetes</taxon>
        <taxon>Agaricomycetidae</taxon>
        <taxon>Agaricales</taxon>
        <taxon>Marasmiineae</taxon>
        <taxon>Marasmiaceae</taxon>
        <taxon>Marasmius</taxon>
    </lineage>
</organism>
<evidence type="ECO:0000313" key="1">
    <source>
        <dbReference type="EMBL" id="KAL0061360.1"/>
    </source>
</evidence>
<gene>
    <name evidence="1" type="ORF">AAF712_011818</name>
</gene>